<name>A0A1C7NY48_9HYPH</name>
<dbReference type="SUPFAM" id="SSF53448">
    <property type="entry name" value="Nucleotide-diphospho-sugar transferases"/>
    <property type="match status" value="1"/>
</dbReference>
<evidence type="ECO:0000313" key="4">
    <source>
        <dbReference type="Proteomes" id="UP000093111"/>
    </source>
</evidence>
<dbReference type="PATRIC" id="fig|1612624.7.peg.3177"/>
<evidence type="ECO:0000256" key="1">
    <source>
        <dbReference type="ARBA" id="ARBA00022842"/>
    </source>
</evidence>
<reference evidence="3 4" key="1">
    <citation type="journal article" date="2016" name="Syst. Appl. Microbiol.">
        <title>Pararhizobium polonicum sp. nov. isolated from tumors on stone fruit rootstocks.</title>
        <authorList>
            <person name="Pulawska J."/>
            <person name="Kuzmanovic N."/>
            <person name="Willems A."/>
            <person name="Pothier J.F."/>
        </authorList>
    </citation>
    <scope>NUCLEOTIDE SEQUENCE [LARGE SCALE GENOMIC DNA]</scope>
    <source>
        <strain evidence="3 4">F5.1</strain>
    </source>
</reference>
<dbReference type="PANTHER" id="PTHR43777:SF1">
    <property type="entry name" value="MOLYBDENUM COFACTOR CYTIDYLYLTRANSFERASE"/>
    <property type="match status" value="1"/>
</dbReference>
<dbReference type="PANTHER" id="PTHR43777">
    <property type="entry name" value="MOLYBDENUM COFACTOR CYTIDYLYLTRANSFERASE"/>
    <property type="match status" value="1"/>
</dbReference>
<dbReference type="AlphaFoldDB" id="A0A1C7NY48"/>
<keyword evidence="1" id="KW-0460">Magnesium</keyword>
<sequence>MEQKDISVAIVLLAAGRASRMGASGQHKLLAEFDGVPLVRRSAEAALGAGASRVFAVTGHRQAEIRAALAGLDVVPVANANYTAGMASSLIVGIHAAEPDADGVLVMLADMPWVTAGDLTTLISAFKAAQGRVIIRAVSDGKRGNPVILPRPTFKAVSQLQGDVGARHIIETCGLPVIDVDIGPAAHLDLDTPEAILAAGGILKG</sequence>
<evidence type="ECO:0000313" key="3">
    <source>
        <dbReference type="EMBL" id="OBZ92424.1"/>
    </source>
</evidence>
<dbReference type="OrthoDB" id="9779263at2"/>
<dbReference type="GO" id="GO:0016779">
    <property type="term" value="F:nucleotidyltransferase activity"/>
    <property type="evidence" value="ECO:0007669"/>
    <property type="project" value="UniProtKB-ARBA"/>
</dbReference>
<organism evidence="3 4">
    <name type="scientific">Pararhizobium polonicum</name>
    <dbReference type="NCBI Taxonomy" id="1612624"/>
    <lineage>
        <taxon>Bacteria</taxon>
        <taxon>Pseudomonadati</taxon>
        <taxon>Pseudomonadota</taxon>
        <taxon>Alphaproteobacteria</taxon>
        <taxon>Hyphomicrobiales</taxon>
        <taxon>Rhizobiaceae</taxon>
        <taxon>Rhizobium/Agrobacterium group</taxon>
        <taxon>Pararhizobium</taxon>
    </lineage>
</organism>
<proteinExistence type="predicted"/>
<protein>
    <submittedName>
        <fullName evidence="3">Molybdopterin-guanine dinucleotide biosynthesis protein MobA</fullName>
    </submittedName>
</protein>
<evidence type="ECO:0000259" key="2">
    <source>
        <dbReference type="Pfam" id="PF12804"/>
    </source>
</evidence>
<dbReference type="Proteomes" id="UP000093111">
    <property type="component" value="Unassembled WGS sequence"/>
</dbReference>
<dbReference type="EMBL" id="LGLV01000020">
    <property type="protein sequence ID" value="OBZ92424.1"/>
    <property type="molecule type" value="Genomic_DNA"/>
</dbReference>
<feature type="domain" description="MobA-like NTP transferase" evidence="2">
    <location>
        <begin position="11"/>
        <end position="171"/>
    </location>
</feature>
<dbReference type="CDD" id="cd04182">
    <property type="entry name" value="GT_2_like_f"/>
    <property type="match status" value="1"/>
</dbReference>
<keyword evidence="4" id="KW-1185">Reference proteome</keyword>
<dbReference type="InterPro" id="IPR025877">
    <property type="entry name" value="MobA-like_NTP_Trfase"/>
</dbReference>
<dbReference type="Pfam" id="PF12804">
    <property type="entry name" value="NTP_transf_3"/>
    <property type="match status" value="1"/>
</dbReference>
<dbReference type="InterPro" id="IPR029044">
    <property type="entry name" value="Nucleotide-diphossugar_trans"/>
</dbReference>
<dbReference type="STRING" id="1612624.ADU59_27205"/>
<dbReference type="Gene3D" id="3.90.550.10">
    <property type="entry name" value="Spore Coat Polysaccharide Biosynthesis Protein SpsA, Chain A"/>
    <property type="match status" value="1"/>
</dbReference>
<accession>A0A1C7NY48</accession>
<comment type="caution">
    <text evidence="3">The sequence shown here is derived from an EMBL/GenBank/DDBJ whole genome shotgun (WGS) entry which is preliminary data.</text>
</comment>
<gene>
    <name evidence="3" type="ORF">ADU59_27205</name>
</gene>